<protein>
    <submittedName>
        <fullName evidence="1">Uncharacterized protein</fullName>
    </submittedName>
</protein>
<reference evidence="1" key="1">
    <citation type="submission" date="2014-09" db="EMBL/GenBank/DDBJ databases">
        <authorList>
            <person name="Magalhaes I.L.F."/>
            <person name="Oliveira U."/>
            <person name="Santos F.R."/>
            <person name="Vidigal T.H.D.A."/>
            <person name="Brescovit A.D."/>
            <person name="Santos A.J."/>
        </authorList>
    </citation>
    <scope>NUCLEOTIDE SEQUENCE</scope>
    <source>
        <tissue evidence="1">Shoot tissue taken approximately 20 cm above the soil surface</tissue>
    </source>
</reference>
<dbReference type="AlphaFoldDB" id="A0A0A9CAG3"/>
<proteinExistence type="predicted"/>
<organism evidence="1">
    <name type="scientific">Arundo donax</name>
    <name type="common">Giant reed</name>
    <name type="synonym">Donax arundinaceus</name>
    <dbReference type="NCBI Taxonomy" id="35708"/>
    <lineage>
        <taxon>Eukaryota</taxon>
        <taxon>Viridiplantae</taxon>
        <taxon>Streptophyta</taxon>
        <taxon>Embryophyta</taxon>
        <taxon>Tracheophyta</taxon>
        <taxon>Spermatophyta</taxon>
        <taxon>Magnoliopsida</taxon>
        <taxon>Liliopsida</taxon>
        <taxon>Poales</taxon>
        <taxon>Poaceae</taxon>
        <taxon>PACMAD clade</taxon>
        <taxon>Arundinoideae</taxon>
        <taxon>Arundineae</taxon>
        <taxon>Arundo</taxon>
    </lineage>
</organism>
<evidence type="ECO:0000313" key="1">
    <source>
        <dbReference type="EMBL" id="JAD68492.1"/>
    </source>
</evidence>
<dbReference type="EMBL" id="GBRH01229403">
    <property type="protein sequence ID" value="JAD68492.1"/>
    <property type="molecule type" value="Transcribed_RNA"/>
</dbReference>
<name>A0A0A9CAG3_ARUDO</name>
<accession>A0A0A9CAG3</accession>
<sequence>MSTYVITVLHSAKVVYFAYEM</sequence>
<reference evidence="1" key="2">
    <citation type="journal article" date="2015" name="Data Brief">
        <title>Shoot transcriptome of the giant reed, Arundo donax.</title>
        <authorList>
            <person name="Barrero R.A."/>
            <person name="Guerrero F.D."/>
            <person name="Moolhuijzen P."/>
            <person name="Goolsby J.A."/>
            <person name="Tidwell J."/>
            <person name="Bellgard S.E."/>
            <person name="Bellgard M.I."/>
        </authorList>
    </citation>
    <scope>NUCLEOTIDE SEQUENCE</scope>
    <source>
        <tissue evidence="1">Shoot tissue taken approximately 20 cm above the soil surface</tissue>
    </source>
</reference>